<proteinExistence type="inferred from homology"/>
<dbReference type="Gene3D" id="3.30.70.890">
    <property type="entry name" value="GHMP kinase, C-terminal domain"/>
    <property type="match status" value="1"/>
</dbReference>
<evidence type="ECO:0000256" key="5">
    <source>
        <dbReference type="ARBA" id="ARBA00022741"/>
    </source>
</evidence>
<dbReference type="PANTHER" id="PTHR43527">
    <property type="entry name" value="4-DIPHOSPHOCYTIDYL-2-C-METHYL-D-ERYTHRITOL KINASE, CHLOROPLASTIC"/>
    <property type="match status" value="1"/>
</dbReference>
<dbReference type="InterPro" id="IPR014721">
    <property type="entry name" value="Ribsml_uS5_D2-typ_fold_subgr"/>
</dbReference>
<keyword evidence="4 9" id="KW-0808">Transferase</keyword>
<feature type="binding site" evidence="9">
    <location>
        <begin position="96"/>
        <end position="106"/>
    </location>
    <ligand>
        <name>ATP</name>
        <dbReference type="ChEBI" id="CHEBI:30616"/>
    </ligand>
</feature>
<evidence type="ECO:0000256" key="8">
    <source>
        <dbReference type="ARBA" id="ARBA00032554"/>
    </source>
</evidence>
<evidence type="ECO:0000256" key="3">
    <source>
        <dbReference type="ARBA" id="ARBA00017473"/>
    </source>
</evidence>
<dbReference type="RefSeq" id="WP_096241427.1">
    <property type="nucleotide sequence ID" value="NZ_LT907978.1"/>
</dbReference>
<dbReference type="InterPro" id="IPR004424">
    <property type="entry name" value="IspE"/>
</dbReference>
<dbReference type="KEGG" id="ehl:EHLA_3214"/>
<dbReference type="InterPro" id="IPR006204">
    <property type="entry name" value="GHMP_kinase_N_dom"/>
</dbReference>
<evidence type="ECO:0000256" key="7">
    <source>
        <dbReference type="ARBA" id="ARBA00022840"/>
    </source>
</evidence>
<comment type="pathway">
    <text evidence="9">Isoprenoid biosynthesis; isopentenyl diphosphate biosynthesis via DXP pathway; isopentenyl diphosphate from 1-deoxy-D-xylulose 5-phosphate: step 3/6.</text>
</comment>
<dbReference type="EC" id="2.7.1.148" evidence="2 9"/>
<accession>A0A285PX44</accession>
<evidence type="ECO:0000256" key="2">
    <source>
        <dbReference type="ARBA" id="ARBA00012052"/>
    </source>
</evidence>
<keyword evidence="6 9" id="KW-0418">Kinase</keyword>
<dbReference type="InterPro" id="IPR020568">
    <property type="entry name" value="Ribosomal_Su5_D2-typ_SF"/>
</dbReference>
<evidence type="ECO:0000313" key="13">
    <source>
        <dbReference type="EMBL" id="SOB73762.1"/>
    </source>
</evidence>
<dbReference type="SUPFAM" id="SSF54211">
    <property type="entry name" value="Ribosomal protein S5 domain 2-like"/>
    <property type="match status" value="1"/>
</dbReference>
<dbReference type="GO" id="GO:0005524">
    <property type="term" value="F:ATP binding"/>
    <property type="evidence" value="ECO:0007669"/>
    <property type="project" value="UniProtKB-UniRule"/>
</dbReference>
<feature type="domain" description="GHMP kinase C-terminal" evidence="12">
    <location>
        <begin position="203"/>
        <end position="274"/>
    </location>
</feature>
<dbReference type="STRING" id="39488.ERS852450_01511"/>
<evidence type="ECO:0000256" key="9">
    <source>
        <dbReference type="HAMAP-Rule" id="MF_00061"/>
    </source>
</evidence>
<dbReference type="Gene3D" id="3.30.230.10">
    <property type="match status" value="1"/>
</dbReference>
<dbReference type="InterPro" id="IPR013750">
    <property type="entry name" value="GHMP_kinase_C_dom"/>
</dbReference>
<feature type="compositionally biased region" description="Basic residues" evidence="10">
    <location>
        <begin position="295"/>
        <end position="311"/>
    </location>
</feature>
<comment type="similarity">
    <text evidence="1 9">Belongs to the GHMP kinase family. IspE subfamily.</text>
</comment>
<dbReference type="Pfam" id="PF00288">
    <property type="entry name" value="GHMP_kinases_N"/>
    <property type="match status" value="1"/>
</dbReference>
<evidence type="ECO:0000256" key="1">
    <source>
        <dbReference type="ARBA" id="ARBA00009684"/>
    </source>
</evidence>
<dbReference type="UniPathway" id="UPA00056">
    <property type="reaction ID" value="UER00094"/>
</dbReference>
<comment type="catalytic activity">
    <reaction evidence="9">
        <text>4-CDP-2-C-methyl-D-erythritol + ATP = 4-CDP-2-C-methyl-D-erythritol 2-phosphate + ADP + H(+)</text>
        <dbReference type="Rhea" id="RHEA:18437"/>
        <dbReference type="ChEBI" id="CHEBI:15378"/>
        <dbReference type="ChEBI" id="CHEBI:30616"/>
        <dbReference type="ChEBI" id="CHEBI:57823"/>
        <dbReference type="ChEBI" id="CHEBI:57919"/>
        <dbReference type="ChEBI" id="CHEBI:456216"/>
        <dbReference type="EC" id="2.7.1.148"/>
    </reaction>
</comment>
<dbReference type="EMBL" id="LT907978">
    <property type="protein sequence ID" value="SOB73762.1"/>
    <property type="molecule type" value="Genomic_DNA"/>
</dbReference>
<feature type="region of interest" description="Disordered" evidence="10">
    <location>
        <begin position="287"/>
        <end position="334"/>
    </location>
</feature>
<feature type="active site" evidence="9">
    <location>
        <position position="138"/>
    </location>
</feature>
<dbReference type="Pfam" id="PF08544">
    <property type="entry name" value="GHMP_kinases_C"/>
    <property type="match status" value="1"/>
</dbReference>
<keyword evidence="7 9" id="KW-0067">ATP-binding</keyword>
<organism evidence="13 14">
    <name type="scientific">Anaerobutyricum hallii</name>
    <dbReference type="NCBI Taxonomy" id="39488"/>
    <lineage>
        <taxon>Bacteria</taxon>
        <taxon>Bacillati</taxon>
        <taxon>Bacillota</taxon>
        <taxon>Clostridia</taxon>
        <taxon>Lachnospirales</taxon>
        <taxon>Lachnospiraceae</taxon>
        <taxon>Anaerobutyricum</taxon>
    </lineage>
</organism>
<dbReference type="NCBIfam" id="TIGR00154">
    <property type="entry name" value="ispE"/>
    <property type="match status" value="1"/>
</dbReference>
<evidence type="ECO:0000259" key="11">
    <source>
        <dbReference type="Pfam" id="PF00288"/>
    </source>
</evidence>
<name>A0A285PX44_9FIRM</name>
<dbReference type="PANTHER" id="PTHR43527:SF2">
    <property type="entry name" value="4-DIPHOSPHOCYTIDYL-2-C-METHYL-D-ERYTHRITOL KINASE, CHLOROPLASTIC"/>
    <property type="match status" value="1"/>
</dbReference>
<feature type="active site" evidence="9">
    <location>
        <position position="12"/>
    </location>
</feature>
<dbReference type="GO" id="GO:0016114">
    <property type="term" value="P:terpenoid biosynthetic process"/>
    <property type="evidence" value="ECO:0007669"/>
    <property type="project" value="UniProtKB-UniRule"/>
</dbReference>
<gene>
    <name evidence="9" type="primary">ispE</name>
    <name evidence="13" type="ORF">EHLA_3214</name>
</gene>
<dbReference type="InterPro" id="IPR036554">
    <property type="entry name" value="GHMP_kinase_C_sf"/>
</dbReference>
<dbReference type="PIRSF" id="PIRSF010376">
    <property type="entry name" value="IspE"/>
    <property type="match status" value="1"/>
</dbReference>
<keyword evidence="5 9" id="KW-0547">Nucleotide-binding</keyword>
<protein>
    <recommendedName>
        <fullName evidence="3 9">4-diphosphocytidyl-2-C-methyl-D-erythritol kinase</fullName>
        <shortName evidence="9">CMK</shortName>
        <ecNumber evidence="2 9">2.7.1.148</ecNumber>
    </recommendedName>
    <alternativeName>
        <fullName evidence="8 9">4-(cytidine-5'-diphospho)-2-C-methyl-D-erythritol kinase</fullName>
    </alternativeName>
</protein>
<sequence>MTQPLQLKAYAKVNLGLDVLRRREDGYHEVRMIMQTVKLFDLITLQKNTCGQIRLSSNLPYLPLNEKNLVYRAINTIRTAYNIPDGVDATIEKHIPVAAGMAGGSTDAAAALVGMNQLFSLGITQEELIKHGLTLGADIPFCIMRGTALSEGIGEILTPLPSIPACWFLIVKPTFSMSTKFVYENLHLDEQMKHPDIDGMIQAINHNDLTGITYRMGNVLEQVTQKHYPAIIQIKENMRRLGALGALMSGSGSTVFGIFTSREAAGKAAEFFRKDPGIKQTAVVRPFSKDLPQSKPHKNHKHFTNSTKKYHSSTQREKYSGKRGRRNTHEGHKS</sequence>
<dbReference type="HAMAP" id="MF_00061">
    <property type="entry name" value="IspE"/>
    <property type="match status" value="1"/>
</dbReference>
<evidence type="ECO:0000256" key="6">
    <source>
        <dbReference type="ARBA" id="ARBA00022777"/>
    </source>
</evidence>
<dbReference type="SUPFAM" id="SSF55060">
    <property type="entry name" value="GHMP Kinase, C-terminal domain"/>
    <property type="match status" value="1"/>
</dbReference>
<dbReference type="AlphaFoldDB" id="A0A285PX44"/>
<dbReference type="GO" id="GO:0019288">
    <property type="term" value="P:isopentenyl diphosphate biosynthetic process, methylerythritol 4-phosphate pathway"/>
    <property type="evidence" value="ECO:0007669"/>
    <property type="project" value="UniProtKB-UniRule"/>
</dbReference>
<evidence type="ECO:0000256" key="4">
    <source>
        <dbReference type="ARBA" id="ARBA00022679"/>
    </source>
</evidence>
<comment type="function">
    <text evidence="9">Catalyzes the phosphorylation of the position 2 hydroxy group of 4-diphosphocytidyl-2C-methyl-D-erythritol.</text>
</comment>
<evidence type="ECO:0000313" key="14">
    <source>
        <dbReference type="Proteomes" id="UP000217549"/>
    </source>
</evidence>
<keyword evidence="9" id="KW-0414">Isoprene biosynthesis</keyword>
<keyword evidence="14" id="KW-1185">Reference proteome</keyword>
<dbReference type="GO" id="GO:0050515">
    <property type="term" value="F:4-(cytidine 5'-diphospho)-2-C-methyl-D-erythritol kinase activity"/>
    <property type="evidence" value="ECO:0007669"/>
    <property type="project" value="UniProtKB-UniRule"/>
</dbReference>
<evidence type="ECO:0000256" key="10">
    <source>
        <dbReference type="SAM" id="MobiDB-lite"/>
    </source>
</evidence>
<evidence type="ECO:0000259" key="12">
    <source>
        <dbReference type="Pfam" id="PF08544"/>
    </source>
</evidence>
<feature type="domain" description="GHMP kinase N-terminal" evidence="11">
    <location>
        <begin position="68"/>
        <end position="146"/>
    </location>
</feature>
<dbReference type="Proteomes" id="UP000217549">
    <property type="component" value="Chromosome I"/>
</dbReference>
<reference evidence="14" key="1">
    <citation type="submission" date="2017-09" db="EMBL/GenBank/DDBJ databases">
        <authorList>
            <person name="Shetty A S."/>
        </authorList>
    </citation>
    <scope>NUCLEOTIDE SEQUENCE [LARGE SCALE GENOMIC DNA]</scope>
</reference>